<dbReference type="Proteomes" id="UP000664859">
    <property type="component" value="Unassembled WGS sequence"/>
</dbReference>
<dbReference type="InterPro" id="IPR036770">
    <property type="entry name" value="Ankyrin_rpt-contain_sf"/>
</dbReference>
<sequence>MEDHYIARRRRRHRERGLGLLELPDGGMAVPEMAPLGAHGYFIPVLDTQVENRLRDTSNLARAAQSRKETREKERADAQDAIFHDAKTIDMESWAQGFSSLFSDETPSDETATVAHTLHKTLQPRITRYVYKPSEFMPHGAAHGNSAVACAEGPAHCRLVELRKARAQHAAARSSTPAAAAPAFARADLEAHDSAAAFEGSIFESLQRDRLRAAAVFVVGVELALNEGGEAGGHGRHTWGDAEDRMVRLLLGEPVDKDESHSESQSQPALTTTLAADAAQPEAAQQARSDTGVLGEDTRQLRTSTAAFMEADGCCETDDAAAAAAAAAAAPQPLPERTGAGLRRMLTGRRQGAATVKRRALPPPPLSKQLTGLGELLSGTTQRLGMTLPTPMAAAAAAEHLTMPLSPVRTTRGGSDTRSGSWLEGDTPAAARASADAAMSTDTDNDSDADDDGAAALSPRARARERERIIRRMQRAHARSNRSGGSGGATFASDVADAAHRALAAVARLGADADASSRWDPVVEGAARGEAALVAAALARAQRRPHLSARWADRAHSARGVTAAFAAAVALVEVEAALRVHGWRERRAVRIAADARRARRRGHAAAAGTRHAGGGGGGGDAHSDLPELAAHSPIVSPVPAALSWASGALDGTARELRGRRSRLLSVIEALAAAGADLGCACACGSAGVEGWGLMHVCACAGDWRRIRWLSARGVSASQEDRSQRTPLMVAARGGHRYAAVTLLACGASLSAHDAEGATALHHAAGAGAATVKALLIAGADRDSADRLGETPMDYAARNERKASLDVLRVYRAPPAPVRVFLEHMARRVGGGGDGGGGARAAQHRVEVAVGGGGEPASGVRERARGARAL</sequence>
<evidence type="ECO:0000256" key="2">
    <source>
        <dbReference type="ARBA" id="ARBA00023043"/>
    </source>
</evidence>
<comment type="caution">
    <text evidence="5">The sequence shown here is derived from an EMBL/GenBank/DDBJ whole genome shotgun (WGS) entry which is preliminary data.</text>
</comment>
<evidence type="ECO:0000256" key="3">
    <source>
        <dbReference type="PROSITE-ProRule" id="PRU00023"/>
    </source>
</evidence>
<dbReference type="PANTHER" id="PTHR24171">
    <property type="entry name" value="ANKYRIN REPEAT DOMAIN-CONTAINING PROTEIN 39-RELATED"/>
    <property type="match status" value="1"/>
</dbReference>
<feature type="compositionally biased region" description="Low complexity" evidence="4">
    <location>
        <begin position="269"/>
        <end position="287"/>
    </location>
</feature>
<dbReference type="Pfam" id="PF12796">
    <property type="entry name" value="Ank_2"/>
    <property type="match status" value="1"/>
</dbReference>
<dbReference type="SUPFAM" id="SSF48403">
    <property type="entry name" value="Ankyrin repeat"/>
    <property type="match status" value="1"/>
</dbReference>
<feature type="region of interest" description="Disordered" evidence="4">
    <location>
        <begin position="403"/>
        <end position="466"/>
    </location>
</feature>
<reference evidence="5" key="1">
    <citation type="submission" date="2021-02" db="EMBL/GenBank/DDBJ databases">
        <title>First Annotated Genome of the Yellow-green Alga Tribonema minus.</title>
        <authorList>
            <person name="Mahan K.M."/>
        </authorList>
    </citation>
    <scope>NUCLEOTIDE SEQUENCE</scope>
    <source>
        <strain evidence="5">UTEX B ZZ1240</strain>
    </source>
</reference>
<dbReference type="EMBL" id="JAFCMP010000113">
    <property type="protein sequence ID" value="KAG5186153.1"/>
    <property type="molecule type" value="Genomic_DNA"/>
</dbReference>
<feature type="compositionally biased region" description="Low complexity" evidence="4">
    <location>
        <begin position="426"/>
        <end position="442"/>
    </location>
</feature>
<feature type="compositionally biased region" description="Polar residues" evidence="4">
    <location>
        <begin position="408"/>
        <end position="420"/>
    </location>
</feature>
<feature type="region of interest" description="Disordered" evidence="4">
    <location>
        <begin position="256"/>
        <end position="296"/>
    </location>
</feature>
<evidence type="ECO:0000313" key="5">
    <source>
        <dbReference type="EMBL" id="KAG5186153.1"/>
    </source>
</evidence>
<evidence type="ECO:0000256" key="1">
    <source>
        <dbReference type="ARBA" id="ARBA00022737"/>
    </source>
</evidence>
<evidence type="ECO:0000256" key="4">
    <source>
        <dbReference type="SAM" id="MobiDB-lite"/>
    </source>
</evidence>
<dbReference type="SMART" id="SM00248">
    <property type="entry name" value="ANK"/>
    <property type="match status" value="3"/>
</dbReference>
<organism evidence="5 6">
    <name type="scientific">Tribonema minus</name>
    <dbReference type="NCBI Taxonomy" id="303371"/>
    <lineage>
        <taxon>Eukaryota</taxon>
        <taxon>Sar</taxon>
        <taxon>Stramenopiles</taxon>
        <taxon>Ochrophyta</taxon>
        <taxon>PX clade</taxon>
        <taxon>Xanthophyceae</taxon>
        <taxon>Tribonematales</taxon>
        <taxon>Tribonemataceae</taxon>
        <taxon>Tribonema</taxon>
    </lineage>
</organism>
<name>A0A835ZBZ3_9STRA</name>
<feature type="compositionally biased region" description="Acidic residues" evidence="4">
    <location>
        <begin position="443"/>
        <end position="453"/>
    </location>
</feature>
<dbReference type="InterPro" id="IPR002110">
    <property type="entry name" value="Ankyrin_rpt"/>
</dbReference>
<evidence type="ECO:0000313" key="6">
    <source>
        <dbReference type="Proteomes" id="UP000664859"/>
    </source>
</evidence>
<feature type="region of interest" description="Disordered" evidence="4">
    <location>
        <begin position="600"/>
        <end position="626"/>
    </location>
</feature>
<feature type="region of interest" description="Disordered" evidence="4">
    <location>
        <begin position="848"/>
        <end position="869"/>
    </location>
</feature>
<feature type="compositionally biased region" description="Basic and acidic residues" evidence="4">
    <location>
        <begin position="859"/>
        <end position="869"/>
    </location>
</feature>
<dbReference type="AlphaFoldDB" id="A0A835ZBZ3"/>
<proteinExistence type="predicted"/>
<keyword evidence="2 3" id="KW-0040">ANK repeat</keyword>
<keyword evidence="1" id="KW-0677">Repeat</keyword>
<gene>
    <name evidence="5" type="ORF">JKP88DRAFT_276492</name>
</gene>
<protein>
    <recommendedName>
        <fullName evidence="7">ANK_REP_REGION domain-containing protein</fullName>
    </recommendedName>
</protein>
<feature type="compositionally biased region" description="Gly residues" evidence="4">
    <location>
        <begin position="611"/>
        <end position="620"/>
    </location>
</feature>
<accession>A0A835ZBZ3</accession>
<dbReference type="PROSITE" id="PS50088">
    <property type="entry name" value="ANK_REPEAT"/>
    <property type="match status" value="1"/>
</dbReference>
<dbReference type="Gene3D" id="1.25.40.20">
    <property type="entry name" value="Ankyrin repeat-containing domain"/>
    <property type="match status" value="1"/>
</dbReference>
<feature type="repeat" description="ANK" evidence="3">
    <location>
        <begin position="722"/>
        <end position="754"/>
    </location>
</feature>
<keyword evidence="6" id="KW-1185">Reference proteome</keyword>
<evidence type="ECO:0008006" key="7">
    <source>
        <dbReference type="Google" id="ProtNLM"/>
    </source>
</evidence>